<sequence>MFSCPCLQDVGANFGNCFKLKREARELIIRSCRFAVLPGEQIPMYFLWQATGSSLSTKWSGADDPMPLMGCVLVVNKVGDRRKEELDIYYCVKDGTTSVRRHRSGIHSQRFPVLNEHLYTFEIEENVSCGDSSVFEFEVRDKKREVRECGLNLVIQL</sequence>
<evidence type="ECO:0000313" key="1">
    <source>
        <dbReference type="EMBL" id="KAH0886924.1"/>
    </source>
</evidence>
<name>A0ABQ8A336_BRANA</name>
<reference evidence="1 2" key="1">
    <citation type="submission" date="2021-05" db="EMBL/GenBank/DDBJ databases">
        <title>Genome Assembly of Synthetic Allotetraploid Brassica napus Reveals Homoeologous Exchanges between Subgenomes.</title>
        <authorList>
            <person name="Davis J.T."/>
        </authorList>
    </citation>
    <scope>NUCLEOTIDE SEQUENCE [LARGE SCALE GENOMIC DNA]</scope>
    <source>
        <strain evidence="2">cv. Da-Ae</strain>
        <tissue evidence="1">Seedling</tissue>
    </source>
</reference>
<organism evidence="1 2">
    <name type="scientific">Brassica napus</name>
    <name type="common">Rape</name>
    <dbReference type="NCBI Taxonomy" id="3708"/>
    <lineage>
        <taxon>Eukaryota</taxon>
        <taxon>Viridiplantae</taxon>
        <taxon>Streptophyta</taxon>
        <taxon>Embryophyta</taxon>
        <taxon>Tracheophyta</taxon>
        <taxon>Spermatophyta</taxon>
        <taxon>Magnoliopsida</taxon>
        <taxon>eudicotyledons</taxon>
        <taxon>Gunneridae</taxon>
        <taxon>Pentapetalae</taxon>
        <taxon>rosids</taxon>
        <taxon>malvids</taxon>
        <taxon>Brassicales</taxon>
        <taxon>Brassicaceae</taxon>
        <taxon>Brassiceae</taxon>
        <taxon>Brassica</taxon>
    </lineage>
</organism>
<accession>A0ABQ8A336</accession>
<dbReference type="Proteomes" id="UP000824890">
    <property type="component" value="Unassembled WGS sequence"/>
</dbReference>
<keyword evidence="2" id="KW-1185">Reference proteome</keyword>
<protein>
    <submittedName>
        <fullName evidence="1">Uncharacterized protein</fullName>
    </submittedName>
</protein>
<proteinExistence type="predicted"/>
<gene>
    <name evidence="1" type="ORF">HID58_063020</name>
</gene>
<dbReference type="EMBL" id="JAGKQM010000014">
    <property type="protein sequence ID" value="KAH0886924.1"/>
    <property type="molecule type" value="Genomic_DNA"/>
</dbReference>
<evidence type="ECO:0000313" key="2">
    <source>
        <dbReference type="Proteomes" id="UP000824890"/>
    </source>
</evidence>
<comment type="caution">
    <text evidence="1">The sequence shown here is derived from an EMBL/GenBank/DDBJ whole genome shotgun (WGS) entry which is preliminary data.</text>
</comment>